<evidence type="ECO:0000313" key="8">
    <source>
        <dbReference type="EMBL" id="OGE79257.1"/>
    </source>
</evidence>
<dbReference type="InterPro" id="IPR041711">
    <property type="entry name" value="Met-tRNA-FMT_N"/>
</dbReference>
<dbReference type="Gene3D" id="3.40.50.12230">
    <property type="match status" value="1"/>
</dbReference>
<feature type="domain" description="Formyl transferase N-terminal" evidence="6">
    <location>
        <begin position="3"/>
        <end position="193"/>
    </location>
</feature>
<reference evidence="8 9" key="1">
    <citation type="journal article" date="2016" name="Nat. Commun.">
        <title>Thousands of microbial genomes shed light on interconnected biogeochemical processes in an aquifer system.</title>
        <authorList>
            <person name="Anantharaman K."/>
            <person name="Brown C.T."/>
            <person name="Hug L.A."/>
            <person name="Sharon I."/>
            <person name="Castelle C.J."/>
            <person name="Probst A.J."/>
            <person name="Thomas B.C."/>
            <person name="Singh A."/>
            <person name="Wilkins M.J."/>
            <person name="Karaoz U."/>
            <person name="Brodie E.L."/>
            <person name="Williams K.H."/>
            <person name="Hubbard S.S."/>
            <person name="Banfield J.F."/>
        </authorList>
    </citation>
    <scope>NUCLEOTIDE SEQUENCE [LARGE SCALE GENOMIC DNA]</scope>
</reference>
<comment type="similarity">
    <text evidence="1 5">Belongs to the Fmt family.</text>
</comment>
<evidence type="ECO:0000256" key="1">
    <source>
        <dbReference type="ARBA" id="ARBA00010699"/>
    </source>
</evidence>
<comment type="function">
    <text evidence="5">Attaches a formyl group to the free amino group of methionyl-tRNA(fMet). The formyl group appears to play a dual role in the initiator identity of N-formylmethionyl-tRNA by promoting its recognition by IF2 and preventing the misappropriation of this tRNA by the elongation apparatus.</text>
</comment>
<evidence type="ECO:0000313" key="9">
    <source>
        <dbReference type="Proteomes" id="UP000176864"/>
    </source>
</evidence>
<comment type="catalytic activity">
    <reaction evidence="5">
        <text>L-methionyl-tRNA(fMet) + (6R)-10-formyltetrahydrofolate = N-formyl-L-methionyl-tRNA(fMet) + (6S)-5,6,7,8-tetrahydrofolate + H(+)</text>
        <dbReference type="Rhea" id="RHEA:24380"/>
        <dbReference type="Rhea" id="RHEA-COMP:9952"/>
        <dbReference type="Rhea" id="RHEA-COMP:9953"/>
        <dbReference type="ChEBI" id="CHEBI:15378"/>
        <dbReference type="ChEBI" id="CHEBI:57453"/>
        <dbReference type="ChEBI" id="CHEBI:78530"/>
        <dbReference type="ChEBI" id="CHEBI:78844"/>
        <dbReference type="ChEBI" id="CHEBI:195366"/>
        <dbReference type="EC" id="2.1.2.9"/>
    </reaction>
</comment>
<dbReference type="SUPFAM" id="SSF53328">
    <property type="entry name" value="Formyltransferase"/>
    <property type="match status" value="1"/>
</dbReference>
<dbReference type="SUPFAM" id="SSF50486">
    <property type="entry name" value="FMT C-terminal domain-like"/>
    <property type="match status" value="1"/>
</dbReference>
<evidence type="ECO:0000256" key="3">
    <source>
        <dbReference type="ARBA" id="ARBA00022679"/>
    </source>
</evidence>
<organism evidence="8 9">
    <name type="scientific">Candidatus Doudnabacteria bacterium RIFCSPHIGHO2_01_FULL_46_14</name>
    <dbReference type="NCBI Taxonomy" id="1817824"/>
    <lineage>
        <taxon>Bacteria</taxon>
        <taxon>Candidatus Doudnaibacteriota</taxon>
    </lineage>
</organism>
<evidence type="ECO:0000256" key="5">
    <source>
        <dbReference type="HAMAP-Rule" id="MF_00182"/>
    </source>
</evidence>
<dbReference type="Proteomes" id="UP000176864">
    <property type="component" value="Unassembled WGS sequence"/>
</dbReference>
<dbReference type="CDD" id="cd08704">
    <property type="entry name" value="Met_tRNA_FMT_C"/>
    <property type="match status" value="1"/>
</dbReference>
<dbReference type="EC" id="2.1.2.9" evidence="2 5"/>
<dbReference type="InterPro" id="IPR011034">
    <property type="entry name" value="Formyl_transferase-like_C_sf"/>
</dbReference>
<evidence type="ECO:0000259" key="7">
    <source>
        <dbReference type="Pfam" id="PF02911"/>
    </source>
</evidence>
<dbReference type="AlphaFoldDB" id="A0A1F5NNJ5"/>
<dbReference type="InterPro" id="IPR002376">
    <property type="entry name" value="Formyl_transf_N"/>
</dbReference>
<dbReference type="InterPro" id="IPR005793">
    <property type="entry name" value="Formyl_trans_C"/>
</dbReference>
<keyword evidence="3 5" id="KW-0808">Transferase</keyword>
<proteinExistence type="inferred from homology"/>
<dbReference type="InterPro" id="IPR005794">
    <property type="entry name" value="Fmt"/>
</dbReference>
<dbReference type="InterPro" id="IPR044135">
    <property type="entry name" value="Met-tRNA-FMT_C"/>
</dbReference>
<dbReference type="PANTHER" id="PTHR11138:SF5">
    <property type="entry name" value="METHIONYL-TRNA FORMYLTRANSFERASE, MITOCHONDRIAL"/>
    <property type="match status" value="1"/>
</dbReference>
<gene>
    <name evidence="5" type="primary">fmt</name>
    <name evidence="8" type="ORF">A2751_04675</name>
</gene>
<dbReference type="InterPro" id="IPR036477">
    <property type="entry name" value="Formyl_transf_N_sf"/>
</dbReference>
<dbReference type="CDD" id="cd08646">
    <property type="entry name" value="FMT_core_Met-tRNA-FMT_N"/>
    <property type="match status" value="1"/>
</dbReference>
<sequence>MSRISVIFFGTSDFAVPALKKLAADSRYQIIEVVTQPDKPAGRKQELHSSPIKVEAEKLGLKILQPPRLSSPTREEEKESIFPPLDGEGSGGVDLFIVASYGKIIPKSVLDIPKHGTLNIHPSLLPKYRGPSPIQVAILNGDTETGVTIIKLDEEMDHGPIVAQRILSVESGILYKTLHNRLAEAGATLLLECLSDYISEKTKPTAQDHSKATFTKIITKDDGRINWQDSVEEIDRQIRAYENWPVAWTTLDGKKLKIFDAAPYNPSQPPLSLRGGVPPLNLRGGEGELFLAGKDLIVHCARGNLEIKKLQLEGAKKITAREFANGYKNLLGKVMQ</sequence>
<evidence type="ECO:0000259" key="6">
    <source>
        <dbReference type="Pfam" id="PF00551"/>
    </source>
</evidence>
<dbReference type="PANTHER" id="PTHR11138">
    <property type="entry name" value="METHIONYL-TRNA FORMYLTRANSFERASE"/>
    <property type="match status" value="1"/>
</dbReference>
<feature type="domain" description="Formyl transferase C-terminal" evidence="7">
    <location>
        <begin position="218"/>
        <end position="327"/>
    </location>
</feature>
<evidence type="ECO:0000256" key="4">
    <source>
        <dbReference type="ARBA" id="ARBA00022917"/>
    </source>
</evidence>
<dbReference type="Pfam" id="PF02911">
    <property type="entry name" value="Formyl_trans_C"/>
    <property type="match status" value="1"/>
</dbReference>
<accession>A0A1F5NNJ5</accession>
<keyword evidence="4 5" id="KW-0648">Protein biosynthesis</keyword>
<dbReference type="EMBL" id="MFEK01000006">
    <property type="protein sequence ID" value="OGE79257.1"/>
    <property type="molecule type" value="Genomic_DNA"/>
</dbReference>
<dbReference type="STRING" id="1817824.A2751_04675"/>
<dbReference type="Pfam" id="PF00551">
    <property type="entry name" value="Formyl_trans_N"/>
    <property type="match status" value="1"/>
</dbReference>
<feature type="binding site" evidence="5">
    <location>
        <begin position="123"/>
        <end position="126"/>
    </location>
    <ligand>
        <name>(6S)-5,6,7,8-tetrahydrofolate</name>
        <dbReference type="ChEBI" id="CHEBI:57453"/>
    </ligand>
</feature>
<dbReference type="HAMAP" id="MF_00182">
    <property type="entry name" value="Formyl_trans"/>
    <property type="match status" value="1"/>
</dbReference>
<comment type="caution">
    <text evidence="8">The sequence shown here is derived from an EMBL/GenBank/DDBJ whole genome shotgun (WGS) entry which is preliminary data.</text>
</comment>
<dbReference type="GO" id="GO:0004479">
    <property type="term" value="F:methionyl-tRNA formyltransferase activity"/>
    <property type="evidence" value="ECO:0007669"/>
    <property type="project" value="UniProtKB-UniRule"/>
</dbReference>
<protein>
    <recommendedName>
        <fullName evidence="2 5">Methionyl-tRNA formyltransferase</fullName>
        <ecNumber evidence="2 5">2.1.2.9</ecNumber>
    </recommendedName>
</protein>
<name>A0A1F5NNJ5_9BACT</name>
<dbReference type="NCBIfam" id="TIGR00460">
    <property type="entry name" value="fmt"/>
    <property type="match status" value="1"/>
</dbReference>
<evidence type="ECO:0000256" key="2">
    <source>
        <dbReference type="ARBA" id="ARBA00012261"/>
    </source>
</evidence>